<comment type="caution">
    <text evidence="3">The sequence shown here is derived from an EMBL/GenBank/DDBJ whole genome shotgun (WGS) entry which is preliminary data.</text>
</comment>
<proteinExistence type="predicted"/>
<dbReference type="SUPFAM" id="SSF53850">
    <property type="entry name" value="Periplasmic binding protein-like II"/>
    <property type="match status" value="1"/>
</dbReference>
<feature type="chain" id="PRO_5038470644" evidence="2">
    <location>
        <begin position="22"/>
        <end position="584"/>
    </location>
</feature>
<keyword evidence="4" id="KW-1185">Reference proteome</keyword>
<keyword evidence="1 2" id="KW-0732">Signal</keyword>
<dbReference type="PROSITE" id="PS51257">
    <property type="entry name" value="PROKAR_LIPOPROTEIN"/>
    <property type="match status" value="1"/>
</dbReference>
<evidence type="ECO:0000256" key="1">
    <source>
        <dbReference type="ARBA" id="ARBA00022729"/>
    </source>
</evidence>
<evidence type="ECO:0000313" key="3">
    <source>
        <dbReference type="EMBL" id="OZG56862.1"/>
    </source>
</evidence>
<dbReference type="PANTHER" id="PTHR43649">
    <property type="entry name" value="ARABINOSE-BINDING PROTEIN-RELATED"/>
    <property type="match status" value="1"/>
</dbReference>
<reference evidence="3 4" key="1">
    <citation type="journal article" date="2017" name="BMC Genomics">
        <title>Comparative genomic and phylogenomic analyses of the Bifidobacteriaceae family.</title>
        <authorList>
            <person name="Lugli G.A."/>
            <person name="Milani C."/>
            <person name="Turroni F."/>
            <person name="Duranti S."/>
            <person name="Mancabelli L."/>
            <person name="Mangifesta M."/>
            <person name="Ferrario C."/>
            <person name="Modesto M."/>
            <person name="Mattarelli P."/>
            <person name="Jiri K."/>
            <person name="van Sinderen D."/>
            <person name="Ventura M."/>
        </authorList>
    </citation>
    <scope>NUCLEOTIDE SEQUENCE [LARGE SCALE GENOMIC DNA]</scope>
    <source>
        <strain evidence="3 4">LMG 21773</strain>
    </source>
</reference>
<dbReference type="Proteomes" id="UP000228976">
    <property type="component" value="Unassembled WGS sequence"/>
</dbReference>
<dbReference type="Gene3D" id="3.40.190.10">
    <property type="entry name" value="Periplasmic binding protein-like II"/>
    <property type="match status" value="2"/>
</dbReference>
<evidence type="ECO:0000313" key="4">
    <source>
        <dbReference type="Proteomes" id="UP000228976"/>
    </source>
</evidence>
<accession>A0A261FCJ3</accession>
<dbReference type="RefSeq" id="WP_094689287.1">
    <property type="nucleotide sequence ID" value="NZ_JACBYZ010000001.1"/>
</dbReference>
<dbReference type="InterPro" id="IPR050490">
    <property type="entry name" value="Bact_solute-bd_prot1"/>
</dbReference>
<dbReference type="EMBL" id="MWWU01000001">
    <property type="protein sequence ID" value="OZG56862.1"/>
    <property type="molecule type" value="Genomic_DNA"/>
</dbReference>
<dbReference type="PANTHER" id="PTHR43649:SF33">
    <property type="entry name" value="POLYGALACTURONAN_RHAMNOGALACTURONAN-BINDING PROTEIN YTCQ"/>
    <property type="match status" value="1"/>
</dbReference>
<organism evidence="3 4">
    <name type="scientific">Aeriscardovia aeriphila</name>
    <dbReference type="NCBI Taxonomy" id="218139"/>
    <lineage>
        <taxon>Bacteria</taxon>
        <taxon>Bacillati</taxon>
        <taxon>Actinomycetota</taxon>
        <taxon>Actinomycetes</taxon>
        <taxon>Bifidobacteriales</taxon>
        <taxon>Bifidobacteriaceae</taxon>
        <taxon>Aeriscardovia</taxon>
    </lineage>
</organism>
<sequence length="584" mass="63673">MKKNKLMAAVSLLCVASMALAGCGNSDSSSAADTKDDGKMMTVDVFDSLANYQGIQKGWFGKIIQDKFKIKLNMIAPNVAGGGNTLYDTRTAAGNLGDLIITSGSNLNKLAKANLITDLTPYMKGMKNLNQYKGAQQAVSNLVTVKKGIWGMPQKVSNQSPLSPSEGIEPAAAPYIRWDYYAKVGYPQIPDMDAFLNVLKQMQDKAREETGKNDIYAISLFKDWDGALMQNAGAIANWFGYYQQNSILYPAGTEKSGYESAVTKDGVYQKVLKWINKAYQMGIVDPDSATQSWDNISTKTTEGKVLLSLWSWLGQPRQNSEVNMAKGVGFMLAPLKTMKVYSAGAMPTGDIATVIAVGSKAKNKSRLVKFIDWLYSSEGVYDSASNAGSSAGIKGLAWKLNDEGKPYLTDFGLKAMNDASGLNMPKEYGGGSYNDGISELNFSTISPNAIDPETKQGYNPQLWDTELAKENKLKQDWSDHMGGAKSTIEYLEKNKMIAVAPGASYTAPEMPSKISTINGQVNTAVVSHSWKAAMAKSDADFDNEIKQMTEKVNGLDFKQVYGFDQKCLTELKDAQIKIVKQYAK</sequence>
<evidence type="ECO:0000256" key="2">
    <source>
        <dbReference type="SAM" id="SignalP"/>
    </source>
</evidence>
<dbReference type="OrthoDB" id="3235892at2"/>
<protein>
    <submittedName>
        <fullName evidence="3">ABC transporter substrate-binding protein</fullName>
    </submittedName>
</protein>
<dbReference type="AlphaFoldDB" id="A0A261FCJ3"/>
<name>A0A261FCJ3_9BIFI</name>
<feature type="signal peptide" evidence="2">
    <location>
        <begin position="1"/>
        <end position="21"/>
    </location>
</feature>
<gene>
    <name evidence="3" type="ORF">AEAE_0171</name>
</gene>